<organism evidence="1 2">
    <name type="scientific">Echria macrotheca</name>
    <dbReference type="NCBI Taxonomy" id="438768"/>
    <lineage>
        <taxon>Eukaryota</taxon>
        <taxon>Fungi</taxon>
        <taxon>Dikarya</taxon>
        <taxon>Ascomycota</taxon>
        <taxon>Pezizomycotina</taxon>
        <taxon>Sordariomycetes</taxon>
        <taxon>Sordariomycetidae</taxon>
        <taxon>Sordariales</taxon>
        <taxon>Schizotheciaceae</taxon>
        <taxon>Echria</taxon>
    </lineage>
</organism>
<proteinExistence type="predicted"/>
<keyword evidence="2" id="KW-1185">Reference proteome</keyword>
<protein>
    <submittedName>
        <fullName evidence="1">Uncharacterized protein</fullName>
    </submittedName>
</protein>
<accession>A0AAJ0BBG0</accession>
<dbReference type="Proteomes" id="UP001239445">
    <property type="component" value="Unassembled WGS sequence"/>
</dbReference>
<dbReference type="EMBL" id="MU839834">
    <property type="protein sequence ID" value="KAK1754937.1"/>
    <property type="molecule type" value="Genomic_DNA"/>
</dbReference>
<evidence type="ECO:0000313" key="2">
    <source>
        <dbReference type="Proteomes" id="UP001239445"/>
    </source>
</evidence>
<evidence type="ECO:0000313" key="1">
    <source>
        <dbReference type="EMBL" id="KAK1754937.1"/>
    </source>
</evidence>
<name>A0AAJ0BBG0_9PEZI</name>
<reference evidence="1" key="1">
    <citation type="submission" date="2023-06" db="EMBL/GenBank/DDBJ databases">
        <title>Genome-scale phylogeny and comparative genomics of the fungal order Sordariales.</title>
        <authorList>
            <consortium name="Lawrence Berkeley National Laboratory"/>
            <person name="Hensen N."/>
            <person name="Bonometti L."/>
            <person name="Westerberg I."/>
            <person name="Brannstrom I.O."/>
            <person name="Guillou S."/>
            <person name="Cros-Aarteil S."/>
            <person name="Calhoun S."/>
            <person name="Haridas S."/>
            <person name="Kuo A."/>
            <person name="Mondo S."/>
            <person name="Pangilinan J."/>
            <person name="Riley R."/>
            <person name="Labutti K."/>
            <person name="Andreopoulos B."/>
            <person name="Lipzen A."/>
            <person name="Chen C."/>
            <person name="Yanf M."/>
            <person name="Daum C."/>
            <person name="Ng V."/>
            <person name="Clum A."/>
            <person name="Steindorff A."/>
            <person name="Ohm R."/>
            <person name="Martin F."/>
            <person name="Silar P."/>
            <person name="Natvig D."/>
            <person name="Lalanne C."/>
            <person name="Gautier V."/>
            <person name="Ament-Velasquez S.L."/>
            <person name="Kruys A."/>
            <person name="Hutchinson M.I."/>
            <person name="Powell A.J."/>
            <person name="Barry K."/>
            <person name="Miller A.N."/>
            <person name="Grigoriev I.V."/>
            <person name="Debuchy R."/>
            <person name="Gladieux P."/>
            <person name="Thoren M.H."/>
            <person name="Johannesson H."/>
        </authorList>
    </citation>
    <scope>NUCLEOTIDE SEQUENCE</scope>
    <source>
        <strain evidence="1">PSN4</strain>
    </source>
</reference>
<dbReference type="AlphaFoldDB" id="A0AAJ0BBG0"/>
<comment type="caution">
    <text evidence="1">The sequence shown here is derived from an EMBL/GenBank/DDBJ whole genome shotgun (WGS) entry which is preliminary data.</text>
</comment>
<gene>
    <name evidence="1" type="ORF">QBC47DRAFT_382222</name>
</gene>
<sequence length="200" mass="22358">MFSSFCFSSSSFSYLSSFSSSNSSSSYSSSPYSSSYFYSSFSSFSSALCHCLHLRLRLPSLLTTHHRHVHPQLPSSATIASHTGHRRDPTRARGFQTMDMTVDSFVSWMARKILSIVCHDNTWHLSSATWDNVPAMPVRASHRTRQAESQTAPNETTYKAYHRRTIVLKLPSPPGASWSTGPGWWDSIHPPWHVRGGQGG</sequence>